<evidence type="ECO:0000256" key="1">
    <source>
        <dbReference type="ARBA" id="ARBA00022723"/>
    </source>
</evidence>
<feature type="domain" description="C2H2-type" evidence="7">
    <location>
        <begin position="133"/>
        <end position="151"/>
    </location>
</feature>
<dbReference type="PROSITE" id="PS50157">
    <property type="entry name" value="ZINC_FINGER_C2H2_2"/>
    <property type="match status" value="3"/>
</dbReference>
<keyword evidence="1" id="KW-0479">Metal-binding</keyword>
<dbReference type="PANTHER" id="PTHR24394">
    <property type="entry name" value="ZINC FINGER PROTEIN"/>
    <property type="match status" value="1"/>
</dbReference>
<protein>
    <recommendedName>
        <fullName evidence="7">C2H2-type domain-containing protein</fullName>
    </recommendedName>
</protein>
<evidence type="ECO:0000313" key="8">
    <source>
        <dbReference type="EMBL" id="QBK89459.1"/>
    </source>
</evidence>
<gene>
    <name evidence="8" type="ORF">LCMiAC02_05540</name>
</gene>
<evidence type="ECO:0000256" key="2">
    <source>
        <dbReference type="ARBA" id="ARBA00022737"/>
    </source>
</evidence>
<keyword evidence="3 5" id="KW-0863">Zinc-finger</keyword>
<dbReference type="InterPro" id="IPR036236">
    <property type="entry name" value="Znf_C2H2_sf"/>
</dbReference>
<feature type="coiled-coil region" evidence="6">
    <location>
        <begin position="170"/>
        <end position="204"/>
    </location>
</feature>
<accession>A0A481Z2D9</accession>
<dbReference type="EMBL" id="MK500423">
    <property type="protein sequence ID" value="QBK89459.1"/>
    <property type="molecule type" value="Genomic_DNA"/>
</dbReference>
<evidence type="ECO:0000256" key="5">
    <source>
        <dbReference type="PROSITE-ProRule" id="PRU00042"/>
    </source>
</evidence>
<dbReference type="Pfam" id="PF00096">
    <property type="entry name" value="zf-C2H2"/>
    <property type="match status" value="3"/>
</dbReference>
<evidence type="ECO:0000259" key="7">
    <source>
        <dbReference type="PROSITE" id="PS50157"/>
    </source>
</evidence>
<dbReference type="PANTHER" id="PTHR24394:SF44">
    <property type="entry name" value="ZINC FINGER PROTEIN 271-LIKE"/>
    <property type="match status" value="1"/>
</dbReference>
<feature type="domain" description="C2H2-type" evidence="7">
    <location>
        <begin position="4"/>
        <end position="23"/>
    </location>
</feature>
<dbReference type="GO" id="GO:0008270">
    <property type="term" value="F:zinc ion binding"/>
    <property type="evidence" value="ECO:0007669"/>
    <property type="project" value="UniProtKB-KW"/>
</dbReference>
<dbReference type="GO" id="GO:0000981">
    <property type="term" value="F:DNA-binding transcription factor activity, RNA polymerase II-specific"/>
    <property type="evidence" value="ECO:0007669"/>
    <property type="project" value="TreeGrafter"/>
</dbReference>
<evidence type="ECO:0000256" key="4">
    <source>
        <dbReference type="ARBA" id="ARBA00022833"/>
    </source>
</evidence>
<dbReference type="InterPro" id="IPR013087">
    <property type="entry name" value="Znf_C2H2_type"/>
</dbReference>
<keyword evidence="4" id="KW-0862">Zinc</keyword>
<sequence>MVLYKCNTCNKLFKQKNDYRRHKNRKIPCKKITNISPKDSPKKDRQFKCNLCGKTYKLKQHLTRHILQSCKVIKVKKNNGENLETFEEDTNILFYESANDSTDDDFDRSNFNLHQKTPKKNFNTKITPKKSNHVCKYCSKQFSRKDSLTRHLIDRCKVRKENEEDMKKILNKLIWQMKEQGKQMKNLKTENKKLRVDMTNIKGNTTTNNNNTQNTQNIQQNFNLLSFGKDNTESITNEEVLQILKRGFNAIKLAVKKTNFDPDRPENHNVYINNIKSLYAVTYNKGNWELDKTEDVIDRIYDDKYVFLEEKYQELKDEMTPYHRKRMKRIFDEYEKVKEERTFGEIKLVLYNNRHIPIKTRKKMERQVPL</sequence>
<dbReference type="SUPFAM" id="SSF57667">
    <property type="entry name" value="beta-beta-alpha zinc fingers"/>
    <property type="match status" value="2"/>
</dbReference>
<keyword evidence="2" id="KW-0677">Repeat</keyword>
<evidence type="ECO:0000256" key="3">
    <source>
        <dbReference type="ARBA" id="ARBA00022771"/>
    </source>
</evidence>
<evidence type="ECO:0000256" key="6">
    <source>
        <dbReference type="SAM" id="Coils"/>
    </source>
</evidence>
<feature type="domain" description="C2H2-type" evidence="7">
    <location>
        <begin position="47"/>
        <end position="65"/>
    </location>
</feature>
<dbReference type="SMART" id="SM00355">
    <property type="entry name" value="ZnF_C2H2"/>
    <property type="match status" value="3"/>
</dbReference>
<dbReference type="Gene3D" id="3.30.160.60">
    <property type="entry name" value="Classic Zinc Finger"/>
    <property type="match status" value="2"/>
</dbReference>
<name>A0A481Z2D9_9VIRU</name>
<proteinExistence type="predicted"/>
<keyword evidence="6" id="KW-0175">Coiled coil</keyword>
<reference evidence="8" key="1">
    <citation type="journal article" date="2019" name="MBio">
        <title>Virus Genomes from Deep Sea Sediments Expand the Ocean Megavirome and Support Independent Origins of Viral Gigantism.</title>
        <authorList>
            <person name="Backstrom D."/>
            <person name="Yutin N."/>
            <person name="Jorgensen S.L."/>
            <person name="Dharamshi J."/>
            <person name="Homa F."/>
            <person name="Zaremba-Niedwiedzka K."/>
            <person name="Spang A."/>
            <person name="Wolf Y.I."/>
            <person name="Koonin E.V."/>
            <person name="Ettema T.J."/>
        </authorList>
    </citation>
    <scope>NUCLEOTIDE SEQUENCE</scope>
</reference>
<organism evidence="8">
    <name type="scientific">Mimivirus LCMiAC02</name>
    <dbReference type="NCBI Taxonomy" id="2506609"/>
    <lineage>
        <taxon>Viruses</taxon>
        <taxon>Varidnaviria</taxon>
        <taxon>Bamfordvirae</taxon>
        <taxon>Nucleocytoviricota</taxon>
        <taxon>Megaviricetes</taxon>
        <taxon>Imitervirales</taxon>
        <taxon>Mimiviridae</taxon>
        <taxon>Klosneuvirinae</taxon>
    </lineage>
</organism>